<protein>
    <recommendedName>
        <fullName evidence="2">DUF7888 domain-containing protein</fullName>
    </recommendedName>
</protein>
<keyword evidence="1" id="KW-0732">Signal</keyword>
<evidence type="ECO:0000313" key="4">
    <source>
        <dbReference type="EMBL" id="WPB03520.1"/>
    </source>
</evidence>
<feature type="signal peptide" evidence="1">
    <location>
        <begin position="1"/>
        <end position="25"/>
    </location>
</feature>
<keyword evidence="6" id="KW-1185">Reference proteome</keyword>
<evidence type="ECO:0000313" key="5">
    <source>
        <dbReference type="Proteomes" id="UP000230605"/>
    </source>
</evidence>
<name>A0A2G5HAH6_CERBT</name>
<reference evidence="3 5" key="1">
    <citation type="submission" date="2015-10" db="EMBL/GenBank/DDBJ databases">
        <title>The cercosporin biosynthetic gene cluster was horizontally transferred to several fungal lineages and shown to be expanded in Cercospora beticola based on microsynteny with recipient genomes.</title>
        <authorList>
            <person name="De Jonge R."/>
            <person name="Ebert M.K."/>
            <person name="Suttle J.C."/>
            <person name="Jurick Ii W.M."/>
            <person name="Secor G.A."/>
            <person name="Thomma B.P."/>
            <person name="Van De Peer Y."/>
            <person name="Bolton M.D."/>
        </authorList>
    </citation>
    <scope>NUCLEOTIDE SEQUENCE [LARGE SCALE GENOMIC DNA]</scope>
    <source>
        <strain evidence="3 5">09-40</strain>
    </source>
</reference>
<feature type="chain" id="PRO_5013767797" description="DUF7888 domain-containing protein" evidence="1">
    <location>
        <begin position="26"/>
        <end position="279"/>
    </location>
</feature>
<evidence type="ECO:0000313" key="3">
    <source>
        <dbReference type="EMBL" id="PIA89556.1"/>
    </source>
</evidence>
<gene>
    <name evidence="3" type="ORF">CB0940_07560</name>
    <name evidence="4" type="ORF">RHO25_008160</name>
</gene>
<dbReference type="Proteomes" id="UP001302367">
    <property type="component" value="Chromosome 5"/>
</dbReference>
<organism evidence="3 5">
    <name type="scientific">Cercospora beticola</name>
    <name type="common">Sugarbeet leaf spot fungus</name>
    <dbReference type="NCBI Taxonomy" id="122368"/>
    <lineage>
        <taxon>Eukaryota</taxon>
        <taxon>Fungi</taxon>
        <taxon>Dikarya</taxon>
        <taxon>Ascomycota</taxon>
        <taxon>Pezizomycotina</taxon>
        <taxon>Dothideomycetes</taxon>
        <taxon>Dothideomycetidae</taxon>
        <taxon>Mycosphaerellales</taxon>
        <taxon>Mycosphaerellaceae</taxon>
        <taxon>Cercospora</taxon>
    </lineage>
</organism>
<evidence type="ECO:0000259" key="2">
    <source>
        <dbReference type="Pfam" id="PF25411"/>
    </source>
</evidence>
<feature type="domain" description="DUF7888" evidence="2">
    <location>
        <begin position="161"/>
        <end position="251"/>
    </location>
</feature>
<dbReference type="Pfam" id="PF25411">
    <property type="entry name" value="DUF7888"/>
    <property type="match status" value="1"/>
</dbReference>
<dbReference type="EMBL" id="LKMD01000108">
    <property type="protein sequence ID" value="PIA89556.1"/>
    <property type="molecule type" value="Genomic_DNA"/>
</dbReference>
<sequence>MKFTTTAIFVASAAAVALPDQGTTAEKPGSNQISHAGPKLGLPEPIFSDRIGIPYQPRILSRDAFSFDFGLGGNDPLDGIPDFIKPSKRDALADALISVIGAGNGRNINARDALISVIGAGNGRLATRDLESVRRAIGAGAAAVLGGVVSGVVAPAVTTGINAASKAFRGGNKRAVDEVSYEEASAEFIDAVVKQIAANGVDDGTAGVCTSVEYTVSAPGSTRDANGVRFERDGKTTDYDCFLLAAGGKFSVNPADLATKGAVAVAGGSFDKDGVLTVA</sequence>
<accession>A0A2G5HAH6</accession>
<reference evidence="4 6" key="2">
    <citation type="submission" date="2023-09" db="EMBL/GenBank/DDBJ databases">
        <title>Complete-Gapless Cercospora beticola genome.</title>
        <authorList>
            <person name="Wyatt N.A."/>
            <person name="Spanner R.E."/>
            <person name="Bolton M.D."/>
        </authorList>
    </citation>
    <scope>NUCLEOTIDE SEQUENCE [LARGE SCALE GENOMIC DNA]</scope>
    <source>
        <strain evidence="4">Cb09-40</strain>
    </source>
</reference>
<dbReference type="InterPro" id="IPR057210">
    <property type="entry name" value="DUF7888"/>
</dbReference>
<evidence type="ECO:0000313" key="6">
    <source>
        <dbReference type="Proteomes" id="UP001302367"/>
    </source>
</evidence>
<evidence type="ECO:0000256" key="1">
    <source>
        <dbReference type="SAM" id="SignalP"/>
    </source>
</evidence>
<dbReference type="AlphaFoldDB" id="A0A2G5HAH6"/>
<dbReference type="Proteomes" id="UP000230605">
    <property type="component" value="Chromosome 5"/>
</dbReference>
<dbReference type="EMBL" id="CP134188">
    <property type="protein sequence ID" value="WPB03520.1"/>
    <property type="molecule type" value="Genomic_DNA"/>
</dbReference>
<proteinExistence type="predicted"/>
<dbReference type="OrthoDB" id="3644776at2759"/>